<keyword evidence="5" id="KW-0813">Transport</keyword>
<organism evidence="13 14">
    <name type="scientific">Stylosanthes scabra</name>
    <dbReference type="NCBI Taxonomy" id="79078"/>
    <lineage>
        <taxon>Eukaryota</taxon>
        <taxon>Viridiplantae</taxon>
        <taxon>Streptophyta</taxon>
        <taxon>Embryophyta</taxon>
        <taxon>Tracheophyta</taxon>
        <taxon>Spermatophyta</taxon>
        <taxon>Magnoliopsida</taxon>
        <taxon>eudicotyledons</taxon>
        <taxon>Gunneridae</taxon>
        <taxon>Pentapetalae</taxon>
        <taxon>rosids</taxon>
        <taxon>fabids</taxon>
        <taxon>Fabales</taxon>
        <taxon>Fabaceae</taxon>
        <taxon>Papilionoideae</taxon>
        <taxon>50 kb inversion clade</taxon>
        <taxon>dalbergioids sensu lato</taxon>
        <taxon>Dalbergieae</taxon>
        <taxon>Pterocarpus clade</taxon>
        <taxon>Stylosanthes</taxon>
    </lineage>
</organism>
<dbReference type="Proteomes" id="UP001341840">
    <property type="component" value="Unassembled WGS sequence"/>
</dbReference>
<comment type="subcellular location">
    <subcellularLocation>
        <location evidence="2">Cytoplasm</location>
    </subcellularLocation>
    <subcellularLocation>
        <location evidence="1">Nucleus</location>
    </subcellularLocation>
</comment>
<feature type="compositionally biased region" description="Basic residues" evidence="11">
    <location>
        <begin position="100"/>
        <end position="117"/>
    </location>
</feature>
<keyword evidence="8" id="KW-0653">Protein transport</keyword>
<dbReference type="InterPro" id="IPR019385">
    <property type="entry name" value="PHAX_RNA-binding_domain"/>
</dbReference>
<sequence>MLLTRSPTQVQRFKPNYIFSPTLAPTPIRQYSCILFLQSKGYQFDMEGGENIPDIIHNEDDVEMVDVEEGELVEEPDTRNSLGQREAEGINEANEDSHNKDHRLRPKKKKNKRKRKASGSNKAIDVNRFVIDVCRRLKEKKQYMVYTAVGCLGVSALSDLVKEVDAIQACGGQKTADGSRFRTGGGILWNIIKVREPKVYKEIMKKVKEFEKQFRQPYVKQLPLPKKEDSSQGANLPFADRDEGNVSGSASPASQMQDQHEPAATSEAKPIPIIHDRLRIPVSYDDGLLGEDPEKDAT</sequence>
<proteinExistence type="inferred from homology"/>
<dbReference type="PANTHER" id="PTHR13135">
    <property type="entry name" value="CYTOSOLIC RESINIFERATOXIN BINDING PROTEIN RBP-26"/>
    <property type="match status" value="1"/>
</dbReference>
<evidence type="ECO:0000256" key="2">
    <source>
        <dbReference type="ARBA" id="ARBA00004496"/>
    </source>
</evidence>
<dbReference type="Pfam" id="PF10258">
    <property type="entry name" value="PHAX_RNA-bd"/>
    <property type="match status" value="1"/>
</dbReference>
<evidence type="ECO:0000256" key="4">
    <source>
        <dbReference type="ARBA" id="ARBA00016856"/>
    </source>
</evidence>
<evidence type="ECO:0000256" key="1">
    <source>
        <dbReference type="ARBA" id="ARBA00004123"/>
    </source>
</evidence>
<keyword evidence="9" id="KW-0539">Nucleus</keyword>
<evidence type="ECO:0000256" key="8">
    <source>
        <dbReference type="ARBA" id="ARBA00022927"/>
    </source>
</evidence>
<evidence type="ECO:0000313" key="13">
    <source>
        <dbReference type="EMBL" id="MED6159521.1"/>
    </source>
</evidence>
<keyword evidence="7" id="KW-0694">RNA-binding</keyword>
<evidence type="ECO:0000256" key="7">
    <source>
        <dbReference type="ARBA" id="ARBA00022884"/>
    </source>
</evidence>
<accession>A0ABU6UH75</accession>
<dbReference type="EMBL" id="JASCZI010121078">
    <property type="protein sequence ID" value="MED6159521.1"/>
    <property type="molecule type" value="Genomic_DNA"/>
</dbReference>
<evidence type="ECO:0000256" key="9">
    <source>
        <dbReference type="ARBA" id="ARBA00023242"/>
    </source>
</evidence>
<evidence type="ECO:0000256" key="5">
    <source>
        <dbReference type="ARBA" id="ARBA00022448"/>
    </source>
</evidence>
<dbReference type="InterPro" id="IPR038092">
    <property type="entry name" value="PHAX_RNA-binding_sf"/>
</dbReference>
<comment type="caution">
    <text evidence="13">The sequence shown here is derived from an EMBL/GenBank/DDBJ whole genome shotgun (WGS) entry which is preliminary data.</text>
</comment>
<evidence type="ECO:0000259" key="12">
    <source>
        <dbReference type="Pfam" id="PF10258"/>
    </source>
</evidence>
<dbReference type="PANTHER" id="PTHR13135:SF0">
    <property type="entry name" value="PHOSPHORYLATED ADAPTER RNA EXPORT PROTEIN"/>
    <property type="match status" value="1"/>
</dbReference>
<evidence type="ECO:0000256" key="6">
    <source>
        <dbReference type="ARBA" id="ARBA00022490"/>
    </source>
</evidence>
<keyword evidence="14" id="KW-1185">Reference proteome</keyword>
<feature type="region of interest" description="Disordered" evidence="11">
    <location>
        <begin position="89"/>
        <end position="120"/>
    </location>
</feature>
<evidence type="ECO:0000256" key="3">
    <source>
        <dbReference type="ARBA" id="ARBA00006094"/>
    </source>
</evidence>
<comment type="similarity">
    <text evidence="3">Belongs to the PHAX family.</text>
</comment>
<dbReference type="InterPro" id="IPR039047">
    <property type="entry name" value="PHAX"/>
</dbReference>
<feature type="compositionally biased region" description="Polar residues" evidence="11">
    <location>
        <begin position="246"/>
        <end position="257"/>
    </location>
</feature>
<keyword evidence="6" id="KW-0963">Cytoplasm</keyword>
<reference evidence="13 14" key="1">
    <citation type="journal article" date="2023" name="Plants (Basel)">
        <title>Bridging the Gap: Combining Genomics and Transcriptomics Approaches to Understand Stylosanthes scabra, an Orphan Legume from the Brazilian Caatinga.</title>
        <authorList>
            <person name="Ferreira-Neto J.R.C."/>
            <person name="da Silva M.D."/>
            <person name="Binneck E."/>
            <person name="de Melo N.F."/>
            <person name="da Silva R.H."/>
            <person name="de Melo A.L.T.M."/>
            <person name="Pandolfi V."/>
            <person name="Bustamante F.O."/>
            <person name="Brasileiro-Vidal A.C."/>
            <person name="Benko-Iseppon A.M."/>
        </authorList>
    </citation>
    <scope>NUCLEOTIDE SEQUENCE [LARGE SCALE GENOMIC DNA]</scope>
    <source>
        <tissue evidence="13">Leaves</tissue>
    </source>
</reference>
<name>A0ABU6UH75_9FABA</name>
<evidence type="ECO:0000313" key="14">
    <source>
        <dbReference type="Proteomes" id="UP001341840"/>
    </source>
</evidence>
<feature type="domain" description="Phosphorylated adapter RNA export protein RNA-binding" evidence="12">
    <location>
        <begin position="130"/>
        <end position="208"/>
    </location>
</feature>
<protein>
    <recommendedName>
        <fullName evidence="4">Phosphorylated adapter RNA export protein</fullName>
    </recommendedName>
    <alternativeName>
        <fullName evidence="10">RNA U small nuclear RNA export adapter protein</fullName>
    </alternativeName>
</protein>
<evidence type="ECO:0000256" key="11">
    <source>
        <dbReference type="SAM" id="MobiDB-lite"/>
    </source>
</evidence>
<evidence type="ECO:0000256" key="10">
    <source>
        <dbReference type="ARBA" id="ARBA00030834"/>
    </source>
</evidence>
<dbReference type="Gene3D" id="1.10.10.1440">
    <property type="entry name" value="PHAX RNA-binding domain"/>
    <property type="match status" value="1"/>
</dbReference>
<gene>
    <name evidence="13" type="ORF">PIB30_043094</name>
</gene>
<feature type="region of interest" description="Disordered" evidence="11">
    <location>
        <begin position="221"/>
        <end position="274"/>
    </location>
</feature>